<keyword evidence="4 6" id="KW-1133">Transmembrane helix</keyword>
<dbReference type="InterPro" id="IPR051449">
    <property type="entry name" value="ABC-2_transporter_component"/>
</dbReference>
<sequence length="381" mass="42343">MKPCLFKRELKALWNDPWQLALLTYLPIVALVLLGWIFTSAMPRELPVAIVDLDQSQLSRQLAFELQASPTINLQTYSDLAAAKHAMQQVDMYAMVVIPQGMRKDLLTGHSPIIDVRYNSQFLLVGKLLSSQIQQALAAGLKQVSLSSQLSRGVPKAQAEINVSPIKQQITPLHNFNSHYQVFLMPAILVALGQIVVMLNCLNSFARELRHNAVSQWLAQGAFYGLWVKALVYIPLSVLQLAALNWALYLYLGVDISAQLPLLLLAQLFMAIAIWLVVTAVFMLLKDSARAVSFCAAMYAPAFPFMGVTFPTHDMPFVAQIWRLVMPSSYYIEQHLAIVSSHINLGQLLTMLSGYLPFLTLLIVIALGVTKLAQTNAKEPI</sequence>
<evidence type="ECO:0000313" key="8">
    <source>
        <dbReference type="EMBL" id="QBF82767.1"/>
    </source>
</evidence>
<dbReference type="InterPro" id="IPR013525">
    <property type="entry name" value="ABC2_TM"/>
</dbReference>
<feature type="domain" description="ABC-2 type transporter transmembrane" evidence="7">
    <location>
        <begin position="18"/>
        <end position="364"/>
    </location>
</feature>
<evidence type="ECO:0000256" key="3">
    <source>
        <dbReference type="ARBA" id="ARBA00022692"/>
    </source>
</evidence>
<dbReference type="GO" id="GO:0005886">
    <property type="term" value="C:plasma membrane"/>
    <property type="evidence" value="ECO:0007669"/>
    <property type="project" value="UniProtKB-SubCell"/>
</dbReference>
<feature type="transmembrane region" description="Helical" evidence="6">
    <location>
        <begin position="292"/>
        <end position="310"/>
    </location>
</feature>
<feature type="transmembrane region" description="Helical" evidence="6">
    <location>
        <begin position="264"/>
        <end position="285"/>
    </location>
</feature>
<dbReference type="KEGG" id="smai:EXU30_08745"/>
<keyword evidence="3 6" id="KW-0812">Transmembrane</keyword>
<evidence type="ECO:0000313" key="9">
    <source>
        <dbReference type="Proteomes" id="UP000291106"/>
    </source>
</evidence>
<feature type="transmembrane region" description="Helical" evidence="6">
    <location>
        <begin position="226"/>
        <end position="252"/>
    </location>
</feature>
<evidence type="ECO:0000256" key="4">
    <source>
        <dbReference type="ARBA" id="ARBA00022989"/>
    </source>
</evidence>
<dbReference type="GO" id="GO:0140359">
    <property type="term" value="F:ABC-type transporter activity"/>
    <property type="evidence" value="ECO:0007669"/>
    <property type="project" value="InterPro"/>
</dbReference>
<evidence type="ECO:0000256" key="1">
    <source>
        <dbReference type="ARBA" id="ARBA00004651"/>
    </source>
</evidence>
<proteinExistence type="predicted"/>
<evidence type="ECO:0000256" key="6">
    <source>
        <dbReference type="SAM" id="Phobius"/>
    </source>
</evidence>
<dbReference type="PANTHER" id="PTHR30294">
    <property type="entry name" value="MEMBRANE COMPONENT OF ABC TRANSPORTER YHHJ-RELATED"/>
    <property type="match status" value="1"/>
</dbReference>
<dbReference type="Gene3D" id="3.40.1710.10">
    <property type="entry name" value="abc type-2 transporter like domain"/>
    <property type="match status" value="1"/>
</dbReference>
<dbReference type="EMBL" id="CP036200">
    <property type="protein sequence ID" value="QBF82767.1"/>
    <property type="molecule type" value="Genomic_DNA"/>
</dbReference>
<name>A0A411PGR7_9GAMM</name>
<organism evidence="8 9">
    <name type="scientific">Shewanella maritima</name>
    <dbReference type="NCBI Taxonomy" id="2520507"/>
    <lineage>
        <taxon>Bacteria</taxon>
        <taxon>Pseudomonadati</taxon>
        <taxon>Pseudomonadota</taxon>
        <taxon>Gammaproteobacteria</taxon>
        <taxon>Alteromonadales</taxon>
        <taxon>Shewanellaceae</taxon>
        <taxon>Shewanella</taxon>
    </lineage>
</organism>
<dbReference type="OrthoDB" id="9803577at2"/>
<feature type="transmembrane region" description="Helical" evidence="6">
    <location>
        <begin position="183"/>
        <end position="205"/>
    </location>
</feature>
<evidence type="ECO:0000259" key="7">
    <source>
        <dbReference type="Pfam" id="PF12698"/>
    </source>
</evidence>
<dbReference type="Pfam" id="PF12698">
    <property type="entry name" value="ABC2_membrane_3"/>
    <property type="match status" value="1"/>
</dbReference>
<accession>A0A411PGR7</accession>
<comment type="subcellular location">
    <subcellularLocation>
        <location evidence="1">Cell membrane</location>
        <topology evidence="1">Multi-pass membrane protein</topology>
    </subcellularLocation>
</comment>
<feature type="transmembrane region" description="Helical" evidence="6">
    <location>
        <begin position="20"/>
        <end position="38"/>
    </location>
</feature>
<dbReference type="Proteomes" id="UP000291106">
    <property type="component" value="Chromosome"/>
</dbReference>
<feature type="transmembrane region" description="Helical" evidence="6">
    <location>
        <begin position="354"/>
        <end position="373"/>
    </location>
</feature>
<evidence type="ECO:0000256" key="2">
    <source>
        <dbReference type="ARBA" id="ARBA00022475"/>
    </source>
</evidence>
<gene>
    <name evidence="8" type="ORF">EXU30_08745</name>
</gene>
<keyword evidence="2" id="KW-1003">Cell membrane</keyword>
<reference evidence="8 9" key="1">
    <citation type="submission" date="2019-02" db="EMBL/GenBank/DDBJ databases">
        <title>Shewanella sp. D4-2 isolated from Dokdo Island.</title>
        <authorList>
            <person name="Baek K."/>
        </authorList>
    </citation>
    <scope>NUCLEOTIDE SEQUENCE [LARGE SCALE GENOMIC DNA]</scope>
    <source>
        <strain evidence="8 9">D4-2</strain>
    </source>
</reference>
<protein>
    <submittedName>
        <fullName evidence="8">ABC transporter permease</fullName>
    </submittedName>
</protein>
<dbReference type="AlphaFoldDB" id="A0A411PGR7"/>
<keyword evidence="5 6" id="KW-0472">Membrane</keyword>
<evidence type="ECO:0000256" key="5">
    <source>
        <dbReference type="ARBA" id="ARBA00023136"/>
    </source>
</evidence>
<keyword evidence="9" id="KW-1185">Reference proteome</keyword>
<dbReference type="PANTHER" id="PTHR30294:SF47">
    <property type="entry name" value="INNER MEMBRANE TRANSPORT PERMEASE YHHJ"/>
    <property type="match status" value="1"/>
</dbReference>